<keyword evidence="2" id="KW-1185">Reference proteome</keyword>
<dbReference type="EMBL" id="ML996094">
    <property type="protein sequence ID" value="KAF2147959.1"/>
    <property type="molecule type" value="Genomic_DNA"/>
</dbReference>
<comment type="caution">
    <text evidence="1">The sequence shown here is derived from an EMBL/GenBank/DDBJ whole genome shotgun (WGS) entry which is preliminary data.</text>
</comment>
<dbReference type="Proteomes" id="UP000799439">
    <property type="component" value="Unassembled WGS sequence"/>
</dbReference>
<proteinExistence type="predicted"/>
<dbReference type="AlphaFoldDB" id="A0A9P4MFI3"/>
<gene>
    <name evidence="1" type="ORF">K461DRAFT_272150</name>
</gene>
<sequence>MQEPQSLGEVIPGSPPTLPPTCVFPRDDEINTAANQETLKLYSDRVDEWNSFWSTYVIWFHTTGHKGDSDKMLPLLQRCENAKNLIRIRTQELLREIERELKEKFSDRGPR</sequence>
<evidence type="ECO:0000313" key="2">
    <source>
        <dbReference type="Proteomes" id="UP000799439"/>
    </source>
</evidence>
<accession>A0A9P4MFI3</accession>
<name>A0A9P4MFI3_9PEZI</name>
<evidence type="ECO:0000313" key="1">
    <source>
        <dbReference type="EMBL" id="KAF2147959.1"/>
    </source>
</evidence>
<organism evidence="1 2">
    <name type="scientific">Myriangium duriaei CBS 260.36</name>
    <dbReference type="NCBI Taxonomy" id="1168546"/>
    <lineage>
        <taxon>Eukaryota</taxon>
        <taxon>Fungi</taxon>
        <taxon>Dikarya</taxon>
        <taxon>Ascomycota</taxon>
        <taxon>Pezizomycotina</taxon>
        <taxon>Dothideomycetes</taxon>
        <taxon>Dothideomycetidae</taxon>
        <taxon>Myriangiales</taxon>
        <taxon>Myriangiaceae</taxon>
        <taxon>Myriangium</taxon>
    </lineage>
</organism>
<reference evidence="1" key="1">
    <citation type="journal article" date="2020" name="Stud. Mycol.">
        <title>101 Dothideomycetes genomes: a test case for predicting lifestyles and emergence of pathogens.</title>
        <authorList>
            <person name="Haridas S."/>
            <person name="Albert R."/>
            <person name="Binder M."/>
            <person name="Bloem J."/>
            <person name="Labutti K."/>
            <person name="Salamov A."/>
            <person name="Andreopoulos B."/>
            <person name="Baker S."/>
            <person name="Barry K."/>
            <person name="Bills G."/>
            <person name="Bluhm B."/>
            <person name="Cannon C."/>
            <person name="Castanera R."/>
            <person name="Culley D."/>
            <person name="Daum C."/>
            <person name="Ezra D."/>
            <person name="Gonzalez J."/>
            <person name="Henrissat B."/>
            <person name="Kuo A."/>
            <person name="Liang C."/>
            <person name="Lipzen A."/>
            <person name="Lutzoni F."/>
            <person name="Magnuson J."/>
            <person name="Mondo S."/>
            <person name="Nolan M."/>
            <person name="Ohm R."/>
            <person name="Pangilinan J."/>
            <person name="Park H.-J."/>
            <person name="Ramirez L."/>
            <person name="Alfaro M."/>
            <person name="Sun H."/>
            <person name="Tritt A."/>
            <person name="Yoshinaga Y."/>
            <person name="Zwiers L.-H."/>
            <person name="Turgeon B."/>
            <person name="Goodwin S."/>
            <person name="Spatafora J."/>
            <person name="Crous P."/>
            <person name="Grigoriev I."/>
        </authorList>
    </citation>
    <scope>NUCLEOTIDE SEQUENCE</scope>
    <source>
        <strain evidence="1">CBS 260.36</strain>
    </source>
</reference>
<protein>
    <submittedName>
        <fullName evidence="1">Uncharacterized protein</fullName>
    </submittedName>
</protein>